<dbReference type="InterPro" id="IPR013805">
    <property type="entry name" value="GrpE_CC"/>
</dbReference>
<protein>
    <recommendedName>
        <fullName evidence="3 4">Protein GrpE</fullName>
    </recommendedName>
    <alternativeName>
        <fullName evidence="3">HSP-70 cofactor</fullName>
    </alternativeName>
</protein>
<comment type="caution">
    <text evidence="7">The sequence shown here is derived from an EMBL/GenBank/DDBJ whole genome shotgun (WGS) entry which is preliminary data.</text>
</comment>
<keyword evidence="3" id="KW-0963">Cytoplasm</keyword>
<dbReference type="AlphaFoldDB" id="A0A2H0BL04"/>
<evidence type="ECO:0000256" key="2">
    <source>
        <dbReference type="ARBA" id="ARBA00023186"/>
    </source>
</evidence>
<dbReference type="GO" id="GO:0051087">
    <property type="term" value="F:protein-folding chaperone binding"/>
    <property type="evidence" value="ECO:0007669"/>
    <property type="project" value="InterPro"/>
</dbReference>
<dbReference type="PRINTS" id="PR00773">
    <property type="entry name" value="GRPEPROTEIN"/>
</dbReference>
<proteinExistence type="inferred from homology"/>
<comment type="similarity">
    <text evidence="1 3 5">Belongs to the GrpE family.</text>
</comment>
<dbReference type="GO" id="GO:0005737">
    <property type="term" value="C:cytoplasm"/>
    <property type="evidence" value="ECO:0007669"/>
    <property type="project" value="UniProtKB-SubCell"/>
</dbReference>
<comment type="function">
    <text evidence="3 4">Participates actively in the response to hyperosmotic and heat shock by preventing the aggregation of stress-denatured proteins, in association with DnaK and GrpE. It is the nucleotide exchange factor for DnaK and may function as a thermosensor. Unfolded proteins bind initially to DnaJ; upon interaction with the DnaJ-bound protein, DnaK hydrolyzes its bound ATP, resulting in the formation of a stable complex. GrpE releases ADP from DnaK; ATP binding to DnaK triggers the release of the substrate protein, thus completing the reaction cycle. Several rounds of ATP-dependent interactions between DnaJ, DnaK and GrpE are required for fully efficient folding.</text>
</comment>
<dbReference type="GO" id="GO:0006457">
    <property type="term" value="P:protein folding"/>
    <property type="evidence" value="ECO:0007669"/>
    <property type="project" value="InterPro"/>
</dbReference>
<comment type="subcellular location">
    <subcellularLocation>
        <location evidence="3">Cytoplasm</location>
    </subcellularLocation>
</comment>
<name>A0A2H0BL04_9BACT</name>
<keyword evidence="2 3" id="KW-0143">Chaperone</keyword>
<evidence type="ECO:0000256" key="4">
    <source>
        <dbReference type="RuleBase" id="RU000639"/>
    </source>
</evidence>
<dbReference type="PANTHER" id="PTHR21237:SF23">
    <property type="entry name" value="GRPE PROTEIN HOMOLOG, MITOCHONDRIAL"/>
    <property type="match status" value="1"/>
</dbReference>
<dbReference type="PANTHER" id="PTHR21237">
    <property type="entry name" value="GRPE PROTEIN"/>
    <property type="match status" value="1"/>
</dbReference>
<dbReference type="GO" id="GO:0051082">
    <property type="term" value="F:unfolded protein binding"/>
    <property type="evidence" value="ECO:0007669"/>
    <property type="project" value="TreeGrafter"/>
</dbReference>
<gene>
    <name evidence="3 7" type="primary">grpE</name>
    <name evidence="7" type="ORF">COX02_01290</name>
</gene>
<dbReference type="InterPro" id="IPR009012">
    <property type="entry name" value="GrpE_head"/>
</dbReference>
<dbReference type="HAMAP" id="MF_01151">
    <property type="entry name" value="GrpE"/>
    <property type="match status" value="1"/>
</dbReference>
<dbReference type="Pfam" id="PF01025">
    <property type="entry name" value="GrpE"/>
    <property type="match status" value="1"/>
</dbReference>
<evidence type="ECO:0000256" key="3">
    <source>
        <dbReference type="HAMAP-Rule" id="MF_01151"/>
    </source>
</evidence>
<dbReference type="SUPFAM" id="SSF58014">
    <property type="entry name" value="Coiled-coil domain of nucleotide exchange factor GrpE"/>
    <property type="match status" value="1"/>
</dbReference>
<reference evidence="7 8" key="1">
    <citation type="submission" date="2017-09" db="EMBL/GenBank/DDBJ databases">
        <title>Depth-based differentiation of microbial function through sediment-hosted aquifers and enrichment of novel symbionts in the deep terrestrial subsurface.</title>
        <authorList>
            <person name="Probst A.J."/>
            <person name="Ladd B."/>
            <person name="Jarett J.K."/>
            <person name="Geller-Mcgrath D.E."/>
            <person name="Sieber C.M."/>
            <person name="Emerson J.B."/>
            <person name="Anantharaman K."/>
            <person name="Thomas B.C."/>
            <person name="Malmstrom R."/>
            <person name="Stieglmeier M."/>
            <person name="Klingl A."/>
            <person name="Woyke T."/>
            <person name="Ryan C.M."/>
            <person name="Banfield J.F."/>
        </authorList>
    </citation>
    <scope>NUCLEOTIDE SEQUENCE [LARGE SCALE GENOMIC DNA]</scope>
    <source>
        <strain evidence="7">CG22_combo_CG10-13_8_21_14_all_37_9</strain>
    </source>
</reference>
<dbReference type="GO" id="GO:0000774">
    <property type="term" value="F:adenyl-nucleotide exchange factor activity"/>
    <property type="evidence" value="ECO:0007669"/>
    <property type="project" value="InterPro"/>
</dbReference>
<evidence type="ECO:0000256" key="5">
    <source>
        <dbReference type="RuleBase" id="RU004478"/>
    </source>
</evidence>
<evidence type="ECO:0000313" key="7">
    <source>
        <dbReference type="EMBL" id="PIP58229.1"/>
    </source>
</evidence>
<feature type="compositionally biased region" description="Basic and acidic residues" evidence="6">
    <location>
        <begin position="1"/>
        <end position="23"/>
    </location>
</feature>
<evidence type="ECO:0000256" key="1">
    <source>
        <dbReference type="ARBA" id="ARBA00009054"/>
    </source>
</evidence>
<dbReference type="Gene3D" id="3.90.20.20">
    <property type="match status" value="1"/>
</dbReference>
<accession>A0A2H0BL04</accession>
<evidence type="ECO:0000313" key="8">
    <source>
        <dbReference type="Proteomes" id="UP000229334"/>
    </source>
</evidence>
<sequence>MDNKDQQDEEIKIEANSDADSGHNDGLSFDDVDGQITDKLKKFQAELKTCDQEKKEYLNGWQRAKADYANLKKDIAKDKTEHIRLARESFLYDLLPLADSFELAFANKTAWTEAPENWRKGVEYIYQQLEKIFEQYQLEAINPLNQTFDPEKHEALGFIETDEIQTGLILEVLKKGYILNGKVIRPAQVKVGKSDQVD</sequence>
<dbReference type="PROSITE" id="PS01071">
    <property type="entry name" value="GRPE"/>
    <property type="match status" value="1"/>
</dbReference>
<dbReference type="GO" id="GO:0042803">
    <property type="term" value="F:protein homodimerization activity"/>
    <property type="evidence" value="ECO:0007669"/>
    <property type="project" value="InterPro"/>
</dbReference>
<dbReference type="SUPFAM" id="SSF51064">
    <property type="entry name" value="Head domain of nucleotide exchange factor GrpE"/>
    <property type="match status" value="1"/>
</dbReference>
<organism evidence="7 8">
    <name type="scientific">Candidatus Vogelbacteria bacterium CG22_combo_CG10-13_8_21_14_all_37_9</name>
    <dbReference type="NCBI Taxonomy" id="1975046"/>
    <lineage>
        <taxon>Bacteria</taxon>
        <taxon>Candidatus Vogeliibacteriota</taxon>
    </lineage>
</organism>
<dbReference type="CDD" id="cd00446">
    <property type="entry name" value="GrpE"/>
    <property type="match status" value="1"/>
</dbReference>
<evidence type="ECO:0000256" key="6">
    <source>
        <dbReference type="SAM" id="MobiDB-lite"/>
    </source>
</evidence>
<feature type="region of interest" description="Disordered" evidence="6">
    <location>
        <begin position="1"/>
        <end position="29"/>
    </location>
</feature>
<comment type="subunit">
    <text evidence="3">Homodimer.</text>
</comment>
<dbReference type="Proteomes" id="UP000229334">
    <property type="component" value="Unassembled WGS sequence"/>
</dbReference>
<keyword evidence="3 4" id="KW-0346">Stress response</keyword>
<dbReference type="EMBL" id="PCSX01000023">
    <property type="protein sequence ID" value="PIP58229.1"/>
    <property type="molecule type" value="Genomic_DNA"/>
</dbReference>
<dbReference type="Gene3D" id="2.30.22.10">
    <property type="entry name" value="Head domain of nucleotide exchange factor GrpE"/>
    <property type="match status" value="1"/>
</dbReference>
<dbReference type="InterPro" id="IPR000740">
    <property type="entry name" value="GrpE"/>
</dbReference>